<dbReference type="OrthoDB" id="2745898at2759"/>
<name>A0A8H5EQY8_9AGAR</name>
<dbReference type="Proteomes" id="UP000567179">
    <property type="component" value="Unassembled WGS sequence"/>
</dbReference>
<keyword evidence="2" id="KW-1185">Reference proteome</keyword>
<dbReference type="AlphaFoldDB" id="A0A8H5EQY8"/>
<proteinExistence type="predicted"/>
<sequence length="880" mass="98696">MLNHCIEPSQSTSGLNMRYNSHRTINLLLPYPKLMLDWSFRLQTQLKNCVDSTAQLVQLQIDVATRMGHAHQCYSFVDDFGSPEIQVVMIKQYLKDSHDLLHWFKQQDLSLYDPGNTSCQSSLVMSDVFTLSWHYYFPPDADTRVLSTMRPVLNIVAPCATMQLEERAYSPSCSSSADPLDHGASGPYSAIPDAVETDFHQTGNISALTSPLTNGTIVLESGVLQSAISLFHSPNNFATLHGESDAFTGYGVPERYGDMRGSANEDDSDCSESADLEDWATGSNWHMELHEHATRYGAVQELENQAARFSPEANSVEASPQGCRINIEECDVDNHRSIKCASSRGPVRNMEDALRTSIVEVDNYNLSAAKLADRNSSDISTCISSSSDSDYGSDYWHTDLEHSKRYAPPHTELLAQRKHNCKHMAHRLNLSHGLLMGANSSESSTNSTVFAQNFKHFCHSFYDLHGPIGADSGTSTHFPTTPDFTPLCQKRIFANVTLSGRVSSQNEITSMHRLGRLLGRKPQIADYIRTLKYEHYISSDMVEASIFNHLRFVTTFRLSFRVSPEIHTTPSWSATTPSFRNALTSFLSSNRIVRLTLDHIDNIPGTIFGHIPGLLWLTTDWVTLDTSGTVEQSEVPAPKLRSLLTERGGKTFVKALLLPQLKSSIDFTLLEVFKMRLDYVQPGMEIVTGIMRQSHRLTSIYIDGCPPFLDMRNTLSSCLHAESLSSLKSIKLDIEIDNEEQDPYCHLSSELAKISGTNVLEEIELSICIVFDTQCTTELQHWAHLDEVLSQNKGFTSLQRVNIDVAICHFSSDPEELESKMLFIRDNAFSALSIWDQIERMTKHLICLRGGSPDVLAETFLWLRSVLTEDYGTLLWAEER</sequence>
<gene>
    <name evidence="1" type="ORF">D9619_012702</name>
</gene>
<reference evidence="1 2" key="1">
    <citation type="journal article" date="2020" name="ISME J.">
        <title>Uncovering the hidden diversity of litter-decomposition mechanisms in mushroom-forming fungi.</title>
        <authorList>
            <person name="Floudas D."/>
            <person name="Bentzer J."/>
            <person name="Ahren D."/>
            <person name="Johansson T."/>
            <person name="Persson P."/>
            <person name="Tunlid A."/>
        </authorList>
    </citation>
    <scope>NUCLEOTIDE SEQUENCE [LARGE SCALE GENOMIC DNA]</scope>
    <source>
        <strain evidence="1 2">CBS 101986</strain>
    </source>
</reference>
<evidence type="ECO:0000313" key="2">
    <source>
        <dbReference type="Proteomes" id="UP000567179"/>
    </source>
</evidence>
<accession>A0A8H5EQY8</accession>
<comment type="caution">
    <text evidence="1">The sequence shown here is derived from an EMBL/GenBank/DDBJ whole genome shotgun (WGS) entry which is preliminary data.</text>
</comment>
<evidence type="ECO:0000313" key="1">
    <source>
        <dbReference type="EMBL" id="KAF5309160.1"/>
    </source>
</evidence>
<organism evidence="1 2">
    <name type="scientific">Psilocybe cf. subviscida</name>
    <dbReference type="NCBI Taxonomy" id="2480587"/>
    <lineage>
        <taxon>Eukaryota</taxon>
        <taxon>Fungi</taxon>
        <taxon>Dikarya</taxon>
        <taxon>Basidiomycota</taxon>
        <taxon>Agaricomycotina</taxon>
        <taxon>Agaricomycetes</taxon>
        <taxon>Agaricomycetidae</taxon>
        <taxon>Agaricales</taxon>
        <taxon>Agaricineae</taxon>
        <taxon>Strophariaceae</taxon>
        <taxon>Psilocybe</taxon>
    </lineage>
</organism>
<dbReference type="EMBL" id="JAACJJ010000060">
    <property type="protein sequence ID" value="KAF5309160.1"/>
    <property type="molecule type" value="Genomic_DNA"/>
</dbReference>
<protein>
    <submittedName>
        <fullName evidence="1">Uncharacterized protein</fullName>
    </submittedName>
</protein>